<evidence type="ECO:0000256" key="2">
    <source>
        <dbReference type="ARBA" id="ARBA00012282"/>
    </source>
</evidence>
<keyword evidence="7 10" id="KW-1133">Transmembrane helix</keyword>
<dbReference type="GO" id="GO:0071111">
    <property type="term" value="F:cyclic-guanylate-specific phosphodiesterase activity"/>
    <property type="evidence" value="ECO:0007669"/>
    <property type="project" value="UniProtKB-EC"/>
</dbReference>
<keyword evidence="5 10" id="KW-0812">Transmembrane</keyword>
<dbReference type="RefSeq" id="WP_050074079.1">
    <property type="nucleotide sequence ID" value="NZ_CABHXJ010000007.1"/>
</dbReference>
<feature type="domain" description="EAL" evidence="11">
    <location>
        <begin position="266"/>
        <end position="519"/>
    </location>
</feature>
<dbReference type="PANTHER" id="PTHR33121:SF73">
    <property type="entry name" value="CYCLIC DI-GMP PHOSPHODIESTERASE PDEN-RELATED"/>
    <property type="match status" value="1"/>
</dbReference>
<evidence type="ECO:0000256" key="6">
    <source>
        <dbReference type="ARBA" id="ARBA00022801"/>
    </source>
</evidence>
<evidence type="ECO:0000256" key="5">
    <source>
        <dbReference type="ARBA" id="ARBA00022692"/>
    </source>
</evidence>
<evidence type="ECO:0000256" key="9">
    <source>
        <dbReference type="ARBA" id="ARBA00034290"/>
    </source>
</evidence>
<organism evidence="12 13">
    <name type="scientific">Yersinia intermedia</name>
    <dbReference type="NCBI Taxonomy" id="631"/>
    <lineage>
        <taxon>Bacteria</taxon>
        <taxon>Pseudomonadati</taxon>
        <taxon>Pseudomonadota</taxon>
        <taxon>Gammaproteobacteria</taxon>
        <taxon>Enterobacterales</taxon>
        <taxon>Yersiniaceae</taxon>
        <taxon>Yersinia</taxon>
    </lineage>
</organism>
<evidence type="ECO:0000256" key="4">
    <source>
        <dbReference type="ARBA" id="ARBA00022636"/>
    </source>
</evidence>
<dbReference type="CDD" id="cd01948">
    <property type="entry name" value="EAL"/>
    <property type="match status" value="1"/>
</dbReference>
<protein>
    <recommendedName>
        <fullName evidence="2">cyclic-guanylate-specific phosphodiesterase</fullName>
        <ecNumber evidence="2">3.1.4.52</ecNumber>
    </recommendedName>
</protein>
<reference evidence="12 13" key="1">
    <citation type="submission" date="2015-03" db="EMBL/GenBank/DDBJ databases">
        <authorList>
            <person name="Murphy D."/>
        </authorList>
    </citation>
    <scope>NUCLEOTIDE SEQUENCE [LARGE SCALE GENOMIC DNA]</scope>
    <source>
        <strain evidence="12 13">BR165/97</strain>
    </source>
</reference>
<keyword evidence="6" id="KW-0378">Hydrolase</keyword>
<dbReference type="Proteomes" id="UP000038750">
    <property type="component" value="Unassembled WGS sequence"/>
</dbReference>
<dbReference type="InterPro" id="IPR035919">
    <property type="entry name" value="EAL_sf"/>
</dbReference>
<evidence type="ECO:0000256" key="7">
    <source>
        <dbReference type="ARBA" id="ARBA00022989"/>
    </source>
</evidence>
<dbReference type="InterPro" id="IPR001633">
    <property type="entry name" value="EAL_dom"/>
</dbReference>
<gene>
    <name evidence="12" type="primary">ycgG_1</name>
    <name evidence="12" type="ORF">ERS008530_03337</name>
</gene>
<keyword evidence="4" id="KW-0973">c-di-GMP</keyword>
<evidence type="ECO:0000256" key="10">
    <source>
        <dbReference type="SAM" id="Phobius"/>
    </source>
</evidence>
<name>A0A0T9MMS1_YERIN</name>
<dbReference type="InterPro" id="IPR050706">
    <property type="entry name" value="Cyclic-di-GMP_PDE-like"/>
</dbReference>
<dbReference type="Pfam" id="PF12792">
    <property type="entry name" value="CSS-motif"/>
    <property type="match status" value="1"/>
</dbReference>
<evidence type="ECO:0000256" key="1">
    <source>
        <dbReference type="ARBA" id="ARBA00004651"/>
    </source>
</evidence>
<comment type="subcellular location">
    <subcellularLocation>
        <location evidence="1">Cell membrane</location>
        <topology evidence="1">Multi-pass membrane protein</topology>
    </subcellularLocation>
</comment>
<dbReference type="Gene3D" id="3.20.20.450">
    <property type="entry name" value="EAL domain"/>
    <property type="match status" value="1"/>
</dbReference>
<dbReference type="PROSITE" id="PS50883">
    <property type="entry name" value="EAL"/>
    <property type="match status" value="1"/>
</dbReference>
<dbReference type="SMART" id="SM00052">
    <property type="entry name" value="EAL"/>
    <property type="match status" value="1"/>
</dbReference>
<dbReference type="SUPFAM" id="SSF141868">
    <property type="entry name" value="EAL domain-like"/>
    <property type="match status" value="1"/>
</dbReference>
<comment type="catalytic activity">
    <reaction evidence="9">
        <text>3',3'-c-di-GMP + H2O = 5'-phosphoguanylyl(3'-&gt;5')guanosine + H(+)</text>
        <dbReference type="Rhea" id="RHEA:24902"/>
        <dbReference type="ChEBI" id="CHEBI:15377"/>
        <dbReference type="ChEBI" id="CHEBI:15378"/>
        <dbReference type="ChEBI" id="CHEBI:58754"/>
        <dbReference type="ChEBI" id="CHEBI:58805"/>
        <dbReference type="EC" id="3.1.4.52"/>
    </reaction>
</comment>
<dbReference type="Pfam" id="PF00563">
    <property type="entry name" value="EAL"/>
    <property type="match status" value="1"/>
</dbReference>
<dbReference type="AlphaFoldDB" id="A0A0T9MMS1"/>
<dbReference type="GO" id="GO:0005886">
    <property type="term" value="C:plasma membrane"/>
    <property type="evidence" value="ECO:0007669"/>
    <property type="project" value="UniProtKB-SubCell"/>
</dbReference>
<feature type="transmembrane region" description="Helical" evidence="10">
    <location>
        <begin position="243"/>
        <end position="263"/>
    </location>
</feature>
<evidence type="ECO:0000256" key="8">
    <source>
        <dbReference type="ARBA" id="ARBA00023136"/>
    </source>
</evidence>
<sequence length="533" mass="59013">MGSNSAFSRNILSKRHLVKKSVILSLCFFICFVVITLSLLYRSSEHKLTTQSDHIISYASQFLNELTTTMSQLIPLSAKSCEQASPALHYRAAFTNGVRAFLLVRDGIAYCSSATGDMHVAGSALYPKINLSQPLDFKIQQGTPMMPSKPAVGVWLREAGRGNTGVLATLELTLHPYLLLNSSSNQVNGLAIIIDGFAVTTFDTKVLPISQLPSRAAREVQLPGYPIKILIYHTSLTADDIRITLLGGLLLSGLVGILAYYILIASQSAEAEILRGIRRGEFFVEYQPVFRSHDRSISGLEALIRWQHPIEGRISPDLFIPYAETQHLIQPLTRHLFELIVRDSKLMADHLQVGTKLAFNISPVHLADDSFRKDVSQMLKQLNTDIVAPVFEITERGMVEEELAIKQFAWLRSQGIQIAVDDFGTGHSALIYLERFTLDYIKIDRGFVSTIGINTVAAPVLDSVLMLANKLNIETVAEGVETEQQLQYLAQHGVKYLQGYLLSKPLSIEALVAFCNKKNSKPKTLSKVIDATV</sequence>
<proteinExistence type="predicted"/>
<evidence type="ECO:0000256" key="3">
    <source>
        <dbReference type="ARBA" id="ARBA00022475"/>
    </source>
</evidence>
<dbReference type="EC" id="3.1.4.52" evidence="2"/>
<dbReference type="NCBIfam" id="NF007839">
    <property type="entry name" value="PRK10551.1"/>
    <property type="match status" value="1"/>
</dbReference>
<evidence type="ECO:0000313" key="13">
    <source>
        <dbReference type="Proteomes" id="UP000038750"/>
    </source>
</evidence>
<accession>A0A0T9MMS1</accession>
<feature type="transmembrane region" description="Helical" evidence="10">
    <location>
        <begin position="21"/>
        <end position="41"/>
    </location>
</feature>
<dbReference type="OrthoDB" id="675397at2"/>
<dbReference type="EMBL" id="CPZJ01000015">
    <property type="protein sequence ID" value="CNG25869.1"/>
    <property type="molecule type" value="Genomic_DNA"/>
</dbReference>
<dbReference type="eggNOG" id="COG2200">
    <property type="taxonomic scope" value="Bacteria"/>
</dbReference>
<evidence type="ECO:0000259" key="11">
    <source>
        <dbReference type="PROSITE" id="PS50883"/>
    </source>
</evidence>
<evidence type="ECO:0000313" key="12">
    <source>
        <dbReference type="EMBL" id="CNG25869.1"/>
    </source>
</evidence>
<keyword evidence="8 10" id="KW-0472">Membrane</keyword>
<dbReference type="STRING" id="631.CH53_258"/>
<dbReference type="InterPro" id="IPR024744">
    <property type="entry name" value="CSS-motif_dom"/>
</dbReference>
<keyword evidence="3" id="KW-1003">Cell membrane</keyword>
<dbReference type="PANTHER" id="PTHR33121">
    <property type="entry name" value="CYCLIC DI-GMP PHOSPHODIESTERASE PDEF"/>
    <property type="match status" value="1"/>
</dbReference>